<name>A0A4Q7MU80_9BACT</name>
<accession>A0A4Q7MU80</accession>
<comment type="caution">
    <text evidence="1">The sequence shown here is derived from an EMBL/GenBank/DDBJ whole genome shotgun (WGS) entry which is preliminary data.</text>
</comment>
<proteinExistence type="predicted"/>
<dbReference type="AlphaFoldDB" id="A0A4Q7MU80"/>
<organism evidence="1 2">
    <name type="scientific">Pseudobacter ginsenosidimutans</name>
    <dbReference type="NCBI Taxonomy" id="661488"/>
    <lineage>
        <taxon>Bacteria</taxon>
        <taxon>Pseudomonadati</taxon>
        <taxon>Bacteroidota</taxon>
        <taxon>Chitinophagia</taxon>
        <taxon>Chitinophagales</taxon>
        <taxon>Chitinophagaceae</taxon>
        <taxon>Pseudobacter</taxon>
    </lineage>
</organism>
<protein>
    <submittedName>
        <fullName evidence="1">Uncharacterized protein</fullName>
    </submittedName>
</protein>
<evidence type="ECO:0000313" key="1">
    <source>
        <dbReference type="EMBL" id="RZS71499.1"/>
    </source>
</evidence>
<keyword evidence="2" id="KW-1185">Reference proteome</keyword>
<dbReference type="EMBL" id="SGXA01000002">
    <property type="protein sequence ID" value="RZS71499.1"/>
    <property type="molecule type" value="Genomic_DNA"/>
</dbReference>
<reference evidence="1 2" key="1">
    <citation type="submission" date="2019-02" db="EMBL/GenBank/DDBJ databases">
        <title>Genomic Encyclopedia of Type Strains, Phase IV (KMG-IV): sequencing the most valuable type-strain genomes for metagenomic binning, comparative biology and taxonomic classification.</title>
        <authorList>
            <person name="Goeker M."/>
        </authorList>
    </citation>
    <scope>NUCLEOTIDE SEQUENCE [LARGE SCALE GENOMIC DNA]</scope>
    <source>
        <strain evidence="1 2">DSM 18116</strain>
    </source>
</reference>
<sequence>MPDKFEKNSRKQILSNLSKKAAEEFENSLPMSRDNFMQLFDHLDVQLLFQNLLHICDPFKPRNFIANKIIRLQTTII</sequence>
<dbReference type="Proteomes" id="UP000293874">
    <property type="component" value="Unassembled WGS sequence"/>
</dbReference>
<evidence type="ECO:0000313" key="2">
    <source>
        <dbReference type="Proteomes" id="UP000293874"/>
    </source>
</evidence>
<gene>
    <name evidence="1" type="ORF">EV199_3403</name>
</gene>